<sequence length="183" mass="20647">MAREKSRAAGVSGVYFLQADATKLEFNEEFDAAIAMYGVVSYFAQDESLLEFLASVRRALRRGGVFVFDTWNFTGVLAKRVFFETPPASIRKSGSMLAIKEEVWRVDALDQEAHVEIKWSIVDLAKGLVNFFDHKLDLRVFTVRELVHVLRETGFALCAAYEDYEMHPLTEGSSELVIVARAV</sequence>
<organism evidence="2">
    <name type="scientific">Thermofilum pendens</name>
    <dbReference type="NCBI Taxonomy" id="2269"/>
    <lineage>
        <taxon>Archaea</taxon>
        <taxon>Thermoproteota</taxon>
        <taxon>Thermoprotei</taxon>
        <taxon>Thermofilales</taxon>
        <taxon>Thermofilaceae</taxon>
        <taxon>Thermofilum</taxon>
    </lineage>
</organism>
<proteinExistence type="predicted"/>
<dbReference type="InterPro" id="IPR029063">
    <property type="entry name" value="SAM-dependent_MTases_sf"/>
</dbReference>
<accession>A0A7C3WUI5</accession>
<dbReference type="Gene3D" id="2.20.25.110">
    <property type="entry name" value="S-adenosyl-L-methionine-dependent methyltransferases"/>
    <property type="match status" value="1"/>
</dbReference>
<dbReference type="CDD" id="cd02440">
    <property type="entry name" value="AdoMet_MTases"/>
    <property type="match status" value="1"/>
</dbReference>
<name>A0A7C3WUI5_THEPE</name>
<dbReference type="SUPFAM" id="SSF53335">
    <property type="entry name" value="S-adenosyl-L-methionine-dependent methyltransferases"/>
    <property type="match status" value="1"/>
</dbReference>
<dbReference type="GO" id="GO:0032259">
    <property type="term" value="P:methylation"/>
    <property type="evidence" value="ECO:0007669"/>
    <property type="project" value="UniProtKB-KW"/>
</dbReference>
<gene>
    <name evidence="2" type="ORF">ENV88_06355</name>
</gene>
<keyword evidence="2" id="KW-0808">Transferase</keyword>
<protein>
    <submittedName>
        <fullName evidence="2">Class I SAM-dependent methyltransferase</fullName>
    </submittedName>
</protein>
<dbReference type="AlphaFoldDB" id="A0A7C3WUI5"/>
<feature type="domain" description="Methyltransferase" evidence="1">
    <location>
        <begin position="2"/>
        <end position="64"/>
    </location>
</feature>
<keyword evidence="2" id="KW-0489">Methyltransferase</keyword>
<dbReference type="InterPro" id="IPR041698">
    <property type="entry name" value="Methyltransf_25"/>
</dbReference>
<dbReference type="Gene3D" id="3.40.50.150">
    <property type="entry name" value="Vaccinia Virus protein VP39"/>
    <property type="match status" value="1"/>
</dbReference>
<dbReference type="EMBL" id="DTIB01000104">
    <property type="protein sequence ID" value="HGB25625.1"/>
    <property type="molecule type" value="Genomic_DNA"/>
</dbReference>
<evidence type="ECO:0000313" key="2">
    <source>
        <dbReference type="EMBL" id="HGB25625.1"/>
    </source>
</evidence>
<dbReference type="Pfam" id="PF13649">
    <property type="entry name" value="Methyltransf_25"/>
    <property type="match status" value="1"/>
</dbReference>
<evidence type="ECO:0000259" key="1">
    <source>
        <dbReference type="Pfam" id="PF13649"/>
    </source>
</evidence>
<dbReference type="GO" id="GO:0008168">
    <property type="term" value="F:methyltransferase activity"/>
    <property type="evidence" value="ECO:0007669"/>
    <property type="project" value="UniProtKB-KW"/>
</dbReference>
<comment type="caution">
    <text evidence="2">The sequence shown here is derived from an EMBL/GenBank/DDBJ whole genome shotgun (WGS) entry which is preliminary data.</text>
</comment>
<reference evidence="2" key="1">
    <citation type="journal article" date="2020" name="mSystems">
        <title>Genome- and Community-Level Interaction Insights into Carbon Utilization and Element Cycling Functions of Hydrothermarchaeota in Hydrothermal Sediment.</title>
        <authorList>
            <person name="Zhou Z."/>
            <person name="Liu Y."/>
            <person name="Xu W."/>
            <person name="Pan J."/>
            <person name="Luo Z.H."/>
            <person name="Li M."/>
        </authorList>
    </citation>
    <scope>NUCLEOTIDE SEQUENCE [LARGE SCALE GENOMIC DNA]</scope>
    <source>
        <strain evidence="2">SpSt-8</strain>
    </source>
</reference>